<reference evidence="9 10" key="1">
    <citation type="submission" date="2020-08" db="EMBL/GenBank/DDBJ databases">
        <title>Genomic Encyclopedia of Type Strains, Phase IV (KMG-IV): sequencing the most valuable type-strain genomes for metagenomic binning, comparative biology and taxonomic classification.</title>
        <authorList>
            <person name="Goeker M."/>
        </authorList>
    </citation>
    <scope>NUCLEOTIDE SEQUENCE [LARGE SCALE GENOMIC DNA]</scope>
    <source>
        <strain evidence="9 10">DSM 100734</strain>
    </source>
</reference>
<evidence type="ECO:0000313" key="10">
    <source>
        <dbReference type="Proteomes" id="UP000547879"/>
    </source>
</evidence>
<organism evidence="9 10">
    <name type="scientific">Rhizobium wenxiniae</name>
    <dbReference type="NCBI Taxonomy" id="1737357"/>
    <lineage>
        <taxon>Bacteria</taxon>
        <taxon>Pseudomonadati</taxon>
        <taxon>Pseudomonadota</taxon>
        <taxon>Alphaproteobacteria</taxon>
        <taxon>Hyphomicrobiales</taxon>
        <taxon>Rhizobiaceae</taxon>
        <taxon>Rhizobium/Agrobacterium group</taxon>
        <taxon>Rhizobium</taxon>
    </lineage>
</organism>
<name>A0A7W9YCV8_9HYPH</name>
<proteinExistence type="predicted"/>
<keyword evidence="1" id="KW-0813">Transport</keyword>
<keyword evidence="6 8" id="KW-1133">Transmembrane helix</keyword>
<dbReference type="GO" id="GO:0016020">
    <property type="term" value="C:membrane"/>
    <property type="evidence" value="ECO:0007669"/>
    <property type="project" value="InterPro"/>
</dbReference>
<evidence type="ECO:0000256" key="5">
    <source>
        <dbReference type="ARBA" id="ARBA00022970"/>
    </source>
</evidence>
<keyword evidence="10" id="KW-1185">Reference proteome</keyword>
<evidence type="ECO:0000256" key="6">
    <source>
        <dbReference type="ARBA" id="ARBA00022989"/>
    </source>
</evidence>
<keyword evidence="2" id="KW-1003">Cell membrane</keyword>
<evidence type="ECO:0000256" key="2">
    <source>
        <dbReference type="ARBA" id="ARBA00022475"/>
    </source>
</evidence>
<feature type="transmembrane region" description="Helical" evidence="8">
    <location>
        <begin position="12"/>
        <end position="31"/>
    </location>
</feature>
<dbReference type="AlphaFoldDB" id="A0A7W9YCV8"/>
<evidence type="ECO:0000256" key="3">
    <source>
        <dbReference type="ARBA" id="ARBA00022519"/>
    </source>
</evidence>
<keyword evidence="3" id="KW-0997">Cell inner membrane</keyword>
<keyword evidence="7 8" id="KW-0472">Membrane</keyword>
<evidence type="ECO:0000256" key="4">
    <source>
        <dbReference type="ARBA" id="ARBA00022692"/>
    </source>
</evidence>
<evidence type="ECO:0000256" key="8">
    <source>
        <dbReference type="SAM" id="Phobius"/>
    </source>
</evidence>
<keyword evidence="4 8" id="KW-0812">Transmembrane</keyword>
<comment type="caution">
    <text evidence="9">The sequence shown here is derived from an EMBL/GenBank/DDBJ whole genome shotgun (WGS) entry which is preliminary data.</text>
</comment>
<evidence type="ECO:0000256" key="7">
    <source>
        <dbReference type="ARBA" id="ARBA00023136"/>
    </source>
</evidence>
<keyword evidence="5" id="KW-0029">Amino-acid transport</keyword>
<accession>A0A7W9YCV8</accession>
<sequence>MANHSPNPARRTAFIADTVALILFFTTTGIINERFIAGMTWDQVFQARLTGAVLMVPVARPYGLWRDFLMKRASDTRISQLLWDSLALEFSGPDLRIDHRLDWCIGSRFILGHPRGGGNDALSRAAVWRVPKLGEDAVRSTSP</sequence>
<evidence type="ECO:0000256" key="1">
    <source>
        <dbReference type="ARBA" id="ARBA00022448"/>
    </source>
</evidence>
<protein>
    <submittedName>
        <fullName evidence="9">Uncharacterized protein</fullName>
    </submittedName>
</protein>
<dbReference type="GO" id="GO:0034639">
    <property type="term" value="F:L-amino acid efflux transmembrane transporter activity"/>
    <property type="evidence" value="ECO:0007669"/>
    <property type="project" value="InterPro"/>
</dbReference>
<dbReference type="EMBL" id="JACHEG010000015">
    <property type="protein sequence ID" value="MBB6166191.1"/>
    <property type="molecule type" value="Genomic_DNA"/>
</dbReference>
<dbReference type="Pfam" id="PF06610">
    <property type="entry name" value="AlaE"/>
    <property type="match status" value="1"/>
</dbReference>
<gene>
    <name evidence="9" type="ORF">HNQ72_006042</name>
</gene>
<dbReference type="Proteomes" id="UP000547879">
    <property type="component" value="Unassembled WGS sequence"/>
</dbReference>
<dbReference type="InterPro" id="IPR010574">
    <property type="entry name" value="Ala_export_AlaE"/>
</dbReference>
<evidence type="ECO:0000313" key="9">
    <source>
        <dbReference type="EMBL" id="MBB6166191.1"/>
    </source>
</evidence>